<dbReference type="WBParaSite" id="L893_g8368.t1">
    <property type="protein sequence ID" value="L893_g8368.t1"/>
    <property type="gene ID" value="L893_g8368"/>
</dbReference>
<feature type="transmembrane region" description="Helical" evidence="1">
    <location>
        <begin position="12"/>
        <end position="33"/>
    </location>
</feature>
<accession>A0A1I8ARN9</accession>
<keyword evidence="1" id="KW-0812">Transmembrane</keyword>
<evidence type="ECO:0000313" key="3">
    <source>
        <dbReference type="WBParaSite" id="L893_g8368.t1"/>
    </source>
</evidence>
<protein>
    <submittedName>
        <fullName evidence="3">7TM_GPCR_Srx domain-containing protein</fullName>
    </submittedName>
</protein>
<dbReference type="Proteomes" id="UP000095287">
    <property type="component" value="Unplaced"/>
</dbReference>
<evidence type="ECO:0000256" key="1">
    <source>
        <dbReference type="SAM" id="Phobius"/>
    </source>
</evidence>
<evidence type="ECO:0000313" key="2">
    <source>
        <dbReference type="Proteomes" id="UP000095287"/>
    </source>
</evidence>
<reference evidence="3" key="1">
    <citation type="submission" date="2016-11" db="UniProtKB">
        <authorList>
            <consortium name="WormBaseParasite"/>
        </authorList>
    </citation>
    <scope>IDENTIFICATION</scope>
</reference>
<dbReference type="PROSITE" id="PS51257">
    <property type="entry name" value="PROKAR_LIPOPROTEIN"/>
    <property type="match status" value="1"/>
</dbReference>
<sequence length="118" mass="13643">MHYQKIFNRKLCVFVAISAACQALSVVLLYYLIPCQNVGYSPRFYSQVFIKCSPDLDRDYSVLAYYLNKICFIMACCGTAAVNFSTFCKIMFIRMSSNARFNNKDFKRDVRLFTLTSS</sequence>
<keyword evidence="1" id="KW-1133">Transmembrane helix</keyword>
<organism evidence="2 3">
    <name type="scientific">Steinernema glaseri</name>
    <dbReference type="NCBI Taxonomy" id="37863"/>
    <lineage>
        <taxon>Eukaryota</taxon>
        <taxon>Metazoa</taxon>
        <taxon>Ecdysozoa</taxon>
        <taxon>Nematoda</taxon>
        <taxon>Chromadorea</taxon>
        <taxon>Rhabditida</taxon>
        <taxon>Tylenchina</taxon>
        <taxon>Panagrolaimomorpha</taxon>
        <taxon>Strongyloidoidea</taxon>
        <taxon>Steinernematidae</taxon>
        <taxon>Steinernema</taxon>
    </lineage>
</organism>
<dbReference type="AlphaFoldDB" id="A0A1I8ARN9"/>
<proteinExistence type="predicted"/>
<keyword evidence="2" id="KW-1185">Reference proteome</keyword>
<keyword evidence="1" id="KW-0472">Membrane</keyword>
<name>A0A1I8ARN9_9BILA</name>
<feature type="transmembrane region" description="Helical" evidence="1">
    <location>
        <begin position="66"/>
        <end position="92"/>
    </location>
</feature>